<accession>A0A1I1UM84</accession>
<dbReference type="AlphaFoldDB" id="A0A1I1UM84"/>
<comment type="subcellular location">
    <subcellularLocation>
        <location evidence="1 5">Cytoplasm</location>
    </subcellularLocation>
</comment>
<sequence length="226" mass="26671">MIIEISSVEQDRKERKRYNIFTNGMEEPLFSVHEDLLIKHRLFKGTSLTTEEITEITEEDDRYRAYALAIYYLGFKARTRKEIEQYLMRKAFEPEPIAYALERLESEHIVDDEEYARQFAKQRIRYSQKGRRWIKQELQQRGVTNQAASEALEAIDRDDELASAIHAAKKKWRSLKGEYREKRQKLLSFLMRRGFPSDVVKEAAKAAIDEAEMEQAEDDEGLLLDN</sequence>
<comment type="function">
    <text evidence="5">Modulates RecA activity.</text>
</comment>
<feature type="domain" description="RecX third three-helical" evidence="7">
    <location>
        <begin position="158"/>
        <end position="203"/>
    </location>
</feature>
<evidence type="ECO:0000256" key="4">
    <source>
        <dbReference type="ARBA" id="ARBA00022490"/>
    </source>
</evidence>
<dbReference type="EMBL" id="FOMT01000001">
    <property type="protein sequence ID" value="SFD69873.1"/>
    <property type="molecule type" value="Genomic_DNA"/>
</dbReference>
<dbReference type="InterPro" id="IPR053926">
    <property type="entry name" value="RecX_HTH_1st"/>
</dbReference>
<dbReference type="RefSeq" id="WP_091181747.1">
    <property type="nucleotide sequence ID" value="NZ_FOMT01000001.1"/>
</dbReference>
<keyword evidence="4 5" id="KW-0963">Cytoplasm</keyword>
<dbReference type="InterPro" id="IPR003783">
    <property type="entry name" value="Regulatory_RecX"/>
</dbReference>
<dbReference type="Proteomes" id="UP000198855">
    <property type="component" value="Unassembled WGS sequence"/>
</dbReference>
<comment type="similarity">
    <text evidence="2 5">Belongs to the RecX family.</text>
</comment>
<gene>
    <name evidence="5" type="primary">recX</name>
    <name evidence="9" type="ORF">SAMN05216378_1051</name>
</gene>
<dbReference type="Pfam" id="PF02631">
    <property type="entry name" value="RecX_HTH2"/>
    <property type="match status" value="1"/>
</dbReference>
<reference evidence="10" key="1">
    <citation type="submission" date="2016-10" db="EMBL/GenBank/DDBJ databases">
        <authorList>
            <person name="Varghese N."/>
            <person name="Submissions S."/>
        </authorList>
    </citation>
    <scope>NUCLEOTIDE SEQUENCE [LARGE SCALE GENOMIC DNA]</scope>
    <source>
        <strain evidence="10">CGMCC 1.10784</strain>
    </source>
</reference>
<dbReference type="PANTHER" id="PTHR33602:SF1">
    <property type="entry name" value="REGULATORY PROTEIN RECX FAMILY PROTEIN"/>
    <property type="match status" value="1"/>
</dbReference>
<dbReference type="GO" id="GO:0006282">
    <property type="term" value="P:regulation of DNA repair"/>
    <property type="evidence" value="ECO:0007669"/>
    <property type="project" value="UniProtKB-UniRule"/>
</dbReference>
<evidence type="ECO:0000313" key="9">
    <source>
        <dbReference type="EMBL" id="SFD69873.1"/>
    </source>
</evidence>
<dbReference type="Gene3D" id="1.10.10.10">
    <property type="entry name" value="Winged helix-like DNA-binding domain superfamily/Winged helix DNA-binding domain"/>
    <property type="match status" value="3"/>
</dbReference>
<organism evidence="9 10">
    <name type="scientific">Paenibacillus catalpae</name>
    <dbReference type="NCBI Taxonomy" id="1045775"/>
    <lineage>
        <taxon>Bacteria</taxon>
        <taxon>Bacillati</taxon>
        <taxon>Bacillota</taxon>
        <taxon>Bacilli</taxon>
        <taxon>Bacillales</taxon>
        <taxon>Paenibacillaceae</taxon>
        <taxon>Paenibacillus</taxon>
    </lineage>
</organism>
<evidence type="ECO:0000256" key="1">
    <source>
        <dbReference type="ARBA" id="ARBA00004496"/>
    </source>
</evidence>
<dbReference type="Pfam" id="PF21981">
    <property type="entry name" value="RecX_HTH3"/>
    <property type="match status" value="1"/>
</dbReference>
<dbReference type="STRING" id="1045775.SAMN05216378_1051"/>
<dbReference type="InterPro" id="IPR036388">
    <property type="entry name" value="WH-like_DNA-bd_sf"/>
</dbReference>
<evidence type="ECO:0000256" key="5">
    <source>
        <dbReference type="HAMAP-Rule" id="MF_01114"/>
    </source>
</evidence>
<proteinExistence type="inferred from homology"/>
<dbReference type="HAMAP" id="MF_01114">
    <property type="entry name" value="RecX"/>
    <property type="match status" value="1"/>
</dbReference>
<evidence type="ECO:0000259" key="7">
    <source>
        <dbReference type="Pfam" id="PF21981"/>
    </source>
</evidence>
<dbReference type="GO" id="GO:0005737">
    <property type="term" value="C:cytoplasm"/>
    <property type="evidence" value="ECO:0007669"/>
    <property type="project" value="UniProtKB-SubCell"/>
</dbReference>
<evidence type="ECO:0000256" key="2">
    <source>
        <dbReference type="ARBA" id="ARBA00009695"/>
    </source>
</evidence>
<protein>
    <recommendedName>
        <fullName evidence="3 5">Regulatory protein RecX</fullName>
    </recommendedName>
</protein>
<name>A0A1I1UM84_9BACL</name>
<evidence type="ECO:0000259" key="8">
    <source>
        <dbReference type="Pfam" id="PF21982"/>
    </source>
</evidence>
<dbReference type="InterPro" id="IPR053925">
    <property type="entry name" value="RecX_HTH_3rd"/>
</dbReference>
<evidence type="ECO:0000259" key="6">
    <source>
        <dbReference type="Pfam" id="PF02631"/>
    </source>
</evidence>
<keyword evidence="10" id="KW-1185">Reference proteome</keyword>
<evidence type="ECO:0000256" key="3">
    <source>
        <dbReference type="ARBA" id="ARBA00018111"/>
    </source>
</evidence>
<evidence type="ECO:0000313" key="10">
    <source>
        <dbReference type="Proteomes" id="UP000198855"/>
    </source>
</evidence>
<dbReference type="PANTHER" id="PTHR33602">
    <property type="entry name" value="REGULATORY PROTEIN RECX FAMILY PROTEIN"/>
    <property type="match status" value="1"/>
</dbReference>
<feature type="domain" description="RecX second three-helical" evidence="6">
    <location>
        <begin position="111"/>
        <end position="152"/>
    </location>
</feature>
<dbReference type="InterPro" id="IPR053924">
    <property type="entry name" value="RecX_HTH_2nd"/>
</dbReference>
<dbReference type="Pfam" id="PF21982">
    <property type="entry name" value="RecX_HTH1"/>
    <property type="match status" value="1"/>
</dbReference>
<feature type="domain" description="RecX first three-helical" evidence="8">
    <location>
        <begin position="65"/>
        <end position="104"/>
    </location>
</feature>
<dbReference type="OrthoDB" id="5421057at2"/>